<dbReference type="AlphaFoldDB" id="A0A9P8Q344"/>
<evidence type="ECO:0000313" key="4">
    <source>
        <dbReference type="Proteomes" id="UP000774326"/>
    </source>
</evidence>
<sequence length="226" mass="26923">GQAGEGDKDTFIAAAHQQLLPYYQVKEYVREFGCKQTDETQAKIFDMDIAAMGQYDPIIDYIQSCQSDGKYDVKWEHKKETTNWNKHRFAHSEMMFLHTNQPKLFPWLIESNGDKTIHDYEGLRRRLYSKKLIKEVGFDFERKIWEHFEWILCVHSSDIRIPGLLKGPKEMKFWCKQVLKQKEFLKWDSLFGDSKDSKIWPYEEQIAKGLEVMYPSYQMTDLLNKD</sequence>
<dbReference type="Proteomes" id="UP000774326">
    <property type="component" value="Unassembled WGS sequence"/>
</dbReference>
<reference evidence="3" key="2">
    <citation type="submission" date="2021-01" db="EMBL/GenBank/DDBJ databases">
        <authorList>
            <person name="Schikora-Tamarit M.A."/>
        </authorList>
    </citation>
    <scope>NUCLEOTIDE SEQUENCE</scope>
    <source>
        <strain evidence="3">CBS2887</strain>
    </source>
</reference>
<keyword evidence="2" id="KW-0808">Transferase</keyword>
<proteinExistence type="inferred from homology"/>
<evidence type="ECO:0000256" key="1">
    <source>
        <dbReference type="ARBA" id="ARBA00009105"/>
    </source>
</evidence>
<accession>A0A9P8Q344</accession>
<reference evidence="3" key="1">
    <citation type="journal article" date="2021" name="Open Biol.">
        <title>Shared evolutionary footprints suggest mitochondrial oxidative damage underlies multiple complex I losses in fungi.</title>
        <authorList>
            <person name="Schikora-Tamarit M.A."/>
            <person name="Marcet-Houben M."/>
            <person name="Nosek J."/>
            <person name="Gabaldon T."/>
        </authorList>
    </citation>
    <scope>NUCLEOTIDE SEQUENCE</scope>
    <source>
        <strain evidence="3">CBS2887</strain>
    </source>
</reference>
<dbReference type="Pfam" id="PF11051">
    <property type="entry name" value="Mannosyl_trans3"/>
    <property type="match status" value="1"/>
</dbReference>
<name>A0A9P8Q344_WICPI</name>
<dbReference type="GO" id="GO:0016758">
    <property type="term" value="F:hexosyltransferase activity"/>
    <property type="evidence" value="ECO:0007669"/>
    <property type="project" value="UniProtKB-ARBA"/>
</dbReference>
<comment type="caution">
    <text evidence="3">The sequence shown here is derived from an EMBL/GenBank/DDBJ whole genome shotgun (WGS) entry which is preliminary data.</text>
</comment>
<comment type="similarity">
    <text evidence="1">Belongs to the MNN1/MNT family.</text>
</comment>
<evidence type="ECO:0000313" key="3">
    <source>
        <dbReference type="EMBL" id="KAH3683186.1"/>
    </source>
</evidence>
<keyword evidence="4" id="KW-1185">Reference proteome</keyword>
<feature type="non-terminal residue" evidence="3">
    <location>
        <position position="1"/>
    </location>
</feature>
<gene>
    <name evidence="3" type="ORF">WICPIJ_005831</name>
</gene>
<dbReference type="InterPro" id="IPR022751">
    <property type="entry name" value="Alpha_mannosyltransferase"/>
</dbReference>
<protein>
    <submittedName>
        <fullName evidence="3">Uncharacterized protein</fullName>
    </submittedName>
</protein>
<dbReference type="EMBL" id="JAEUBG010003211">
    <property type="protein sequence ID" value="KAH3683186.1"/>
    <property type="molecule type" value="Genomic_DNA"/>
</dbReference>
<organism evidence="3 4">
    <name type="scientific">Wickerhamomyces pijperi</name>
    <name type="common">Yeast</name>
    <name type="synonym">Pichia pijperi</name>
    <dbReference type="NCBI Taxonomy" id="599730"/>
    <lineage>
        <taxon>Eukaryota</taxon>
        <taxon>Fungi</taxon>
        <taxon>Dikarya</taxon>
        <taxon>Ascomycota</taxon>
        <taxon>Saccharomycotina</taxon>
        <taxon>Saccharomycetes</taxon>
        <taxon>Phaffomycetales</taxon>
        <taxon>Wickerhamomycetaceae</taxon>
        <taxon>Wickerhamomyces</taxon>
    </lineage>
</organism>
<evidence type="ECO:0000256" key="2">
    <source>
        <dbReference type="ARBA" id="ARBA00022679"/>
    </source>
</evidence>
<dbReference type="OrthoDB" id="10497531at2759"/>